<sequence length="212" mass="23198">MEPSTRAVFDLGRVRDAVAPVLASHGVTLVDLEWTTERERAGWTLRLTIEREGVEDAGGGVTLEDCADVSRDVSSVLDVEDLIPNHYNLEVSSPGLDRRLRTAAEFARFLGRTAKVKLSRPAPDGQRLLRGELLEAPEGQVAVLVDGKRIAVPFADVVEARLVFELPSQPKAKKGQRQGKEPAKESGQIRQLAEAAPRSGSKRSERGSEKRK</sequence>
<organism evidence="7 8">
    <name type="scientific">Sorangium atrum</name>
    <dbReference type="NCBI Taxonomy" id="2995308"/>
    <lineage>
        <taxon>Bacteria</taxon>
        <taxon>Pseudomonadati</taxon>
        <taxon>Myxococcota</taxon>
        <taxon>Polyangia</taxon>
        <taxon>Polyangiales</taxon>
        <taxon>Polyangiaceae</taxon>
        <taxon>Sorangium</taxon>
    </lineage>
</organism>
<proteinExistence type="inferred from homology"/>
<protein>
    <recommendedName>
        <fullName evidence="3">Ribosome maturation factor RimP</fullName>
    </recommendedName>
</protein>
<name>A0ABT5BWT4_9BACT</name>
<comment type="function">
    <text evidence="3">Required for maturation of 30S ribosomal subunits.</text>
</comment>
<evidence type="ECO:0000313" key="7">
    <source>
        <dbReference type="EMBL" id="MDC0677969.1"/>
    </source>
</evidence>
<evidence type="ECO:0000259" key="5">
    <source>
        <dbReference type="Pfam" id="PF02576"/>
    </source>
</evidence>
<gene>
    <name evidence="3" type="primary">rimP</name>
    <name evidence="7" type="ORF">POL72_09520</name>
</gene>
<evidence type="ECO:0000256" key="2">
    <source>
        <dbReference type="ARBA" id="ARBA00022517"/>
    </source>
</evidence>
<dbReference type="InterPro" id="IPR035956">
    <property type="entry name" value="RimP_N_sf"/>
</dbReference>
<dbReference type="EMBL" id="JAQNDK010000001">
    <property type="protein sequence ID" value="MDC0677969.1"/>
    <property type="molecule type" value="Genomic_DNA"/>
</dbReference>
<evidence type="ECO:0000313" key="8">
    <source>
        <dbReference type="Proteomes" id="UP001217485"/>
    </source>
</evidence>
<dbReference type="Pfam" id="PF17384">
    <property type="entry name" value="DUF150_C"/>
    <property type="match status" value="1"/>
</dbReference>
<dbReference type="SUPFAM" id="SSF75420">
    <property type="entry name" value="YhbC-like, N-terminal domain"/>
    <property type="match status" value="1"/>
</dbReference>
<accession>A0ABT5BWT4</accession>
<feature type="domain" description="Ribosome maturation factor RimP C-terminal" evidence="6">
    <location>
        <begin position="100"/>
        <end position="165"/>
    </location>
</feature>
<dbReference type="Gene3D" id="3.30.300.70">
    <property type="entry name" value="RimP-like superfamily, N-terminal"/>
    <property type="match status" value="1"/>
</dbReference>
<comment type="caution">
    <text evidence="7">The sequence shown here is derived from an EMBL/GenBank/DDBJ whole genome shotgun (WGS) entry which is preliminary data.</text>
</comment>
<reference evidence="7 8" key="1">
    <citation type="submission" date="2023-01" db="EMBL/GenBank/DDBJ databases">
        <title>Minimal conservation of predation-associated metabolite biosynthetic gene clusters underscores biosynthetic potential of Myxococcota including descriptions for ten novel species: Archangium lansinium sp. nov., Myxococcus landrumus sp. nov., Nannocystis bai.</title>
        <authorList>
            <person name="Ahearne A."/>
            <person name="Stevens C."/>
            <person name="Dowd S."/>
        </authorList>
    </citation>
    <scope>NUCLEOTIDE SEQUENCE [LARGE SCALE GENOMIC DNA]</scope>
    <source>
        <strain evidence="7 8">WIWO2</strain>
    </source>
</reference>
<keyword evidence="1 3" id="KW-0963">Cytoplasm</keyword>
<evidence type="ECO:0000256" key="4">
    <source>
        <dbReference type="SAM" id="MobiDB-lite"/>
    </source>
</evidence>
<dbReference type="InterPro" id="IPR003728">
    <property type="entry name" value="Ribosome_maturation_RimP"/>
</dbReference>
<dbReference type="Pfam" id="PF02576">
    <property type="entry name" value="RimP_N"/>
    <property type="match status" value="1"/>
</dbReference>
<dbReference type="CDD" id="cd01734">
    <property type="entry name" value="YlxS_C"/>
    <property type="match status" value="1"/>
</dbReference>
<dbReference type="InterPro" id="IPR036847">
    <property type="entry name" value="RimP_C_sf"/>
</dbReference>
<feature type="compositionally biased region" description="Basic and acidic residues" evidence="4">
    <location>
        <begin position="202"/>
        <end position="212"/>
    </location>
</feature>
<dbReference type="RefSeq" id="WP_272094727.1">
    <property type="nucleotide sequence ID" value="NZ_JAQNDK010000001.1"/>
</dbReference>
<dbReference type="Proteomes" id="UP001217485">
    <property type="component" value="Unassembled WGS sequence"/>
</dbReference>
<feature type="region of interest" description="Disordered" evidence="4">
    <location>
        <begin position="168"/>
        <end position="212"/>
    </location>
</feature>
<dbReference type="InterPro" id="IPR028989">
    <property type="entry name" value="RimP_N"/>
</dbReference>
<feature type="domain" description="Ribosome maturation factor RimP N-terminal" evidence="5">
    <location>
        <begin position="18"/>
        <end position="97"/>
    </location>
</feature>
<comment type="similarity">
    <text evidence="3">Belongs to the RimP family.</text>
</comment>
<evidence type="ECO:0000259" key="6">
    <source>
        <dbReference type="Pfam" id="PF17384"/>
    </source>
</evidence>
<comment type="subcellular location">
    <subcellularLocation>
        <location evidence="3">Cytoplasm</location>
    </subcellularLocation>
</comment>
<dbReference type="HAMAP" id="MF_01077">
    <property type="entry name" value="RimP"/>
    <property type="match status" value="1"/>
</dbReference>
<dbReference type="InterPro" id="IPR028998">
    <property type="entry name" value="RimP_C"/>
</dbReference>
<evidence type="ECO:0000256" key="1">
    <source>
        <dbReference type="ARBA" id="ARBA00022490"/>
    </source>
</evidence>
<keyword evidence="2 3" id="KW-0690">Ribosome biogenesis</keyword>
<dbReference type="PANTHER" id="PTHR33867">
    <property type="entry name" value="RIBOSOME MATURATION FACTOR RIMP"/>
    <property type="match status" value="1"/>
</dbReference>
<keyword evidence="8" id="KW-1185">Reference proteome</keyword>
<dbReference type="SUPFAM" id="SSF74942">
    <property type="entry name" value="YhbC-like, C-terminal domain"/>
    <property type="match status" value="1"/>
</dbReference>
<dbReference type="PANTHER" id="PTHR33867:SF1">
    <property type="entry name" value="RIBOSOME MATURATION FACTOR RIMP"/>
    <property type="match status" value="1"/>
</dbReference>
<evidence type="ECO:0000256" key="3">
    <source>
        <dbReference type="HAMAP-Rule" id="MF_01077"/>
    </source>
</evidence>